<reference evidence="1 2" key="1">
    <citation type="submission" date="2020-02" db="EMBL/GenBank/DDBJ databases">
        <authorList>
            <person name="Ferguson B K."/>
        </authorList>
    </citation>
    <scope>NUCLEOTIDE SEQUENCE [LARGE SCALE GENOMIC DNA]</scope>
</reference>
<dbReference type="AlphaFoldDB" id="A0A6H5HM70"/>
<dbReference type="Proteomes" id="UP000479000">
    <property type="component" value="Unassembled WGS sequence"/>
</dbReference>
<dbReference type="EMBL" id="CADCXU010033786">
    <property type="protein sequence ID" value="CAB0019119.1"/>
    <property type="molecule type" value="Genomic_DNA"/>
</dbReference>
<evidence type="ECO:0000313" key="1">
    <source>
        <dbReference type="EMBL" id="CAB0019119.1"/>
    </source>
</evidence>
<evidence type="ECO:0000313" key="2">
    <source>
        <dbReference type="Proteomes" id="UP000479000"/>
    </source>
</evidence>
<sequence>MDTSVELAVFHFCNRYALMRVKKVPYKRVIYSPDRGLLMEMNSQVFFKTRCTISLALNKPRNRRTIRKNERNLTVPALKSSRSASAFEKTLFRLMGGENSYESRRRICSHGRCHTEKKKKPVLSNNEDTNLHEIAMVDVHVEIAELQRLSGRRCGKFSVLDQDFEDVVDYLRFDVEHRIVVLQVQLVLFVLHNEKTEKGCSICNFSEIDQDMNSLDKTVALDKMIMRKGLL</sequence>
<feature type="non-terminal residue" evidence="1">
    <location>
        <position position="231"/>
    </location>
</feature>
<proteinExistence type="predicted"/>
<gene>
    <name evidence="1" type="ORF">NTEN_LOCUS22831</name>
</gene>
<organism evidence="1 2">
    <name type="scientific">Nesidiocoris tenuis</name>
    <dbReference type="NCBI Taxonomy" id="355587"/>
    <lineage>
        <taxon>Eukaryota</taxon>
        <taxon>Metazoa</taxon>
        <taxon>Ecdysozoa</taxon>
        <taxon>Arthropoda</taxon>
        <taxon>Hexapoda</taxon>
        <taxon>Insecta</taxon>
        <taxon>Pterygota</taxon>
        <taxon>Neoptera</taxon>
        <taxon>Paraneoptera</taxon>
        <taxon>Hemiptera</taxon>
        <taxon>Heteroptera</taxon>
        <taxon>Panheteroptera</taxon>
        <taxon>Cimicomorpha</taxon>
        <taxon>Miridae</taxon>
        <taxon>Dicyphina</taxon>
        <taxon>Nesidiocoris</taxon>
    </lineage>
</organism>
<protein>
    <submittedName>
        <fullName evidence="1">Uncharacterized protein</fullName>
    </submittedName>
</protein>
<name>A0A6H5HM70_9HEMI</name>
<accession>A0A6H5HM70</accession>
<keyword evidence="2" id="KW-1185">Reference proteome</keyword>